<dbReference type="AlphaFoldDB" id="A0A1A5ZTH6"/>
<feature type="region of interest" description="Disordered" evidence="1">
    <location>
        <begin position="216"/>
        <end position="376"/>
    </location>
</feature>
<evidence type="ECO:0000313" key="3">
    <source>
        <dbReference type="EMBL" id="WWC64241.1"/>
    </source>
</evidence>
<dbReference type="RefSeq" id="XP_018258968.1">
    <property type="nucleotide sequence ID" value="XM_018411767.1"/>
</dbReference>
<reference evidence="2" key="1">
    <citation type="submission" date="2013-07" db="EMBL/GenBank/DDBJ databases">
        <title>The Genome Sequence of Cryptococcus dejecticola CBS10117.</title>
        <authorList>
            <consortium name="The Broad Institute Genome Sequencing Platform"/>
            <person name="Cuomo C."/>
            <person name="Litvintseva A."/>
            <person name="Chen Y."/>
            <person name="Heitman J."/>
            <person name="Sun S."/>
            <person name="Springer D."/>
            <person name="Dromer F."/>
            <person name="Young S.K."/>
            <person name="Zeng Q."/>
            <person name="Gargeya S."/>
            <person name="Fitzgerald M."/>
            <person name="Abouelleil A."/>
            <person name="Alvarado L."/>
            <person name="Berlin A.M."/>
            <person name="Chapman S.B."/>
            <person name="Dewar J."/>
            <person name="Goldberg J."/>
            <person name="Griggs A."/>
            <person name="Gujja S."/>
            <person name="Hansen M."/>
            <person name="Howarth C."/>
            <person name="Imamovic A."/>
            <person name="Larimer J."/>
            <person name="McCowan C."/>
            <person name="Murphy C."/>
            <person name="Pearson M."/>
            <person name="Priest M."/>
            <person name="Roberts A."/>
            <person name="Saif S."/>
            <person name="Shea T."/>
            <person name="Sykes S."/>
            <person name="Wortman J."/>
            <person name="Nusbaum C."/>
            <person name="Birren B."/>
        </authorList>
    </citation>
    <scope>NUCLEOTIDE SEQUENCE [LARGE SCALE GENOMIC DNA]</scope>
    <source>
        <strain evidence="2">CBS 10117</strain>
    </source>
</reference>
<feature type="compositionally biased region" description="Low complexity" evidence="1">
    <location>
        <begin position="449"/>
        <end position="468"/>
    </location>
</feature>
<dbReference type="EMBL" id="CP144537">
    <property type="protein sequence ID" value="WWC64241.1"/>
    <property type="molecule type" value="Genomic_DNA"/>
</dbReference>
<feature type="compositionally biased region" description="Polar residues" evidence="1">
    <location>
        <begin position="355"/>
        <end position="364"/>
    </location>
</feature>
<reference evidence="3" key="3">
    <citation type="submission" date="2024-02" db="EMBL/GenBank/DDBJ databases">
        <title>Comparative genomics of Cryptococcus and Kwoniella reveals pathogenesis evolution and contrasting modes of karyotype evolution via chromosome fusion or intercentromeric recombination.</title>
        <authorList>
            <person name="Coelho M.A."/>
            <person name="David-Palma M."/>
            <person name="Shea T."/>
            <person name="Bowers K."/>
            <person name="McGinley-Smith S."/>
            <person name="Mohammad A.W."/>
            <person name="Gnirke A."/>
            <person name="Yurkov A.M."/>
            <person name="Nowrousian M."/>
            <person name="Sun S."/>
            <person name="Cuomo C.A."/>
            <person name="Heitman J."/>
        </authorList>
    </citation>
    <scope>NUCLEOTIDE SEQUENCE</scope>
    <source>
        <strain evidence="3">CBS 10117</strain>
    </source>
</reference>
<feature type="compositionally biased region" description="Low complexity" evidence="1">
    <location>
        <begin position="287"/>
        <end position="298"/>
    </location>
</feature>
<evidence type="ECO:0000313" key="4">
    <source>
        <dbReference type="Proteomes" id="UP000078595"/>
    </source>
</evidence>
<gene>
    <name evidence="2" type="ORF">I303_08509</name>
    <name evidence="3" type="ORF">I303_106850</name>
</gene>
<keyword evidence="4" id="KW-1185">Reference proteome</keyword>
<feature type="region of interest" description="Disordered" evidence="1">
    <location>
        <begin position="109"/>
        <end position="138"/>
    </location>
</feature>
<protein>
    <submittedName>
        <fullName evidence="2">Uncharacterized protein</fullName>
    </submittedName>
</protein>
<feature type="compositionally biased region" description="Polar residues" evidence="1">
    <location>
        <begin position="249"/>
        <end position="261"/>
    </location>
</feature>
<dbReference type="VEuPathDB" id="FungiDB:I303_08509"/>
<feature type="compositionally biased region" description="Polar residues" evidence="1">
    <location>
        <begin position="469"/>
        <end position="487"/>
    </location>
</feature>
<feature type="compositionally biased region" description="Polar residues" evidence="1">
    <location>
        <begin position="300"/>
        <end position="310"/>
    </location>
</feature>
<proteinExistence type="predicted"/>
<feature type="region of interest" description="Disordered" evidence="1">
    <location>
        <begin position="1"/>
        <end position="66"/>
    </location>
</feature>
<evidence type="ECO:0000313" key="2">
    <source>
        <dbReference type="EMBL" id="OBR81126.1"/>
    </source>
</evidence>
<feature type="compositionally biased region" description="Basic and acidic residues" evidence="1">
    <location>
        <begin position="408"/>
        <end position="417"/>
    </location>
</feature>
<evidence type="ECO:0000256" key="1">
    <source>
        <dbReference type="SAM" id="MobiDB-lite"/>
    </source>
</evidence>
<feature type="compositionally biased region" description="Basic and acidic residues" evidence="1">
    <location>
        <begin position="1"/>
        <end position="17"/>
    </location>
</feature>
<feature type="region of interest" description="Disordered" evidence="1">
    <location>
        <begin position="393"/>
        <end position="487"/>
    </location>
</feature>
<dbReference type="GeneID" id="28972208"/>
<organism evidence="2">
    <name type="scientific">Kwoniella dejecticola CBS 10117</name>
    <dbReference type="NCBI Taxonomy" id="1296121"/>
    <lineage>
        <taxon>Eukaryota</taxon>
        <taxon>Fungi</taxon>
        <taxon>Dikarya</taxon>
        <taxon>Basidiomycota</taxon>
        <taxon>Agaricomycotina</taxon>
        <taxon>Tremellomycetes</taxon>
        <taxon>Tremellales</taxon>
        <taxon>Cryptococcaceae</taxon>
        <taxon>Kwoniella</taxon>
    </lineage>
</organism>
<feature type="compositionally biased region" description="Basic residues" evidence="1">
    <location>
        <begin position="397"/>
        <end position="407"/>
    </location>
</feature>
<dbReference type="EMBL" id="KI894038">
    <property type="protein sequence ID" value="OBR81126.1"/>
    <property type="molecule type" value="Genomic_DNA"/>
</dbReference>
<sequence length="634" mass="69688">MFGRFDRLRRFRRHEEGDSTTSDYQPHNQDQHQQQHRHRHQGQGQGQSQKHGRGYGRIPQRYDNQEGWDLPIPVLSDGETILNDLEVYELETNHPLHTTIFELAGDSAHSTSRSCSHSHSNSLSLASSEGAESSASTSTSTSLYELDAQTSADTFTQHARYNTSPVLNSADITSGSDRPAIDVESHPIRRIAVELMAEVPMTPRQRRQFRRMSAPYNLDHDFDNGDSHGVNFTESPPPSYEDIHHFSPAGSTGTTPLSSEGKSAGDSKDDPSIEFACQSGIDPESPRPTSSSTTSPRPQTVASSDTSHLTADSRPSRKPSLSPAPPVSGPRVRDKYDLPYHSTTSRPSDLAHSESAGTPTAPNATTSISTSRVTSREIPEIFQQGWTTSIPFLPSRSAHRPHRPHIHRPLDSFDGSRPRAWPEISPIQTLRNTVKEPSYSRSVGRDLRSQSNHSRSQSQSTSTSTATSINGNPTLSESRNTDEYTISLTDDTHSTARSMEYYPSLINTSPIDTDVRIGDRNQLYHIACPEFGLPGPGPGPGLGLDEVDESPPSSPATYAGPRHIHGHDYEHEAQHEARERTSGSSIRVFGNIASNPTWRPSVTVGVRLNMDLEMGTELEIDYTASFSSTSTSTL</sequence>
<reference evidence="3" key="2">
    <citation type="submission" date="2013-07" db="EMBL/GenBank/DDBJ databases">
        <authorList>
            <consortium name="The Broad Institute Genome Sequencing Platform"/>
            <person name="Cuomo C."/>
            <person name="Litvintseva A."/>
            <person name="Chen Y."/>
            <person name="Heitman J."/>
            <person name="Sun S."/>
            <person name="Springer D."/>
            <person name="Dromer F."/>
            <person name="Young S.K."/>
            <person name="Zeng Q."/>
            <person name="Gargeya S."/>
            <person name="Fitzgerald M."/>
            <person name="Abouelleil A."/>
            <person name="Alvarado L."/>
            <person name="Berlin A.M."/>
            <person name="Chapman S.B."/>
            <person name="Dewar J."/>
            <person name="Goldberg J."/>
            <person name="Griggs A."/>
            <person name="Gujja S."/>
            <person name="Hansen M."/>
            <person name="Howarth C."/>
            <person name="Imamovic A."/>
            <person name="Larimer J."/>
            <person name="McCowan C."/>
            <person name="Murphy C."/>
            <person name="Pearson M."/>
            <person name="Priest M."/>
            <person name="Roberts A."/>
            <person name="Saif S."/>
            <person name="Shea T."/>
            <person name="Sykes S."/>
            <person name="Wortman J."/>
            <person name="Nusbaum C."/>
            <person name="Birren B."/>
        </authorList>
    </citation>
    <scope>NUCLEOTIDE SEQUENCE</scope>
    <source>
        <strain evidence="3">CBS 10117</strain>
    </source>
</reference>
<accession>A0A1A5ZTH6</accession>
<dbReference type="KEGG" id="kdj:28972208"/>
<name>A0A1A5ZTH6_9TREE</name>
<dbReference type="Proteomes" id="UP000078595">
    <property type="component" value="Chromosome 8"/>
</dbReference>